<dbReference type="EMBL" id="JAQQWM010000001">
    <property type="protein sequence ID" value="KAK8081224.1"/>
    <property type="molecule type" value="Genomic_DNA"/>
</dbReference>
<gene>
    <name evidence="1" type="ORF">PG996_000005</name>
</gene>
<reference evidence="1 2" key="1">
    <citation type="submission" date="2023-01" db="EMBL/GenBank/DDBJ databases">
        <title>Analysis of 21 Apiospora genomes using comparative genomics revels a genus with tremendous synthesis potential of carbohydrate active enzymes and secondary metabolites.</title>
        <authorList>
            <person name="Sorensen T."/>
        </authorList>
    </citation>
    <scope>NUCLEOTIDE SEQUENCE [LARGE SCALE GENOMIC DNA]</scope>
    <source>
        <strain evidence="1 2">CBS 83171</strain>
    </source>
</reference>
<evidence type="ECO:0000313" key="1">
    <source>
        <dbReference type="EMBL" id="KAK8081224.1"/>
    </source>
</evidence>
<organism evidence="1 2">
    <name type="scientific">Apiospora saccharicola</name>
    <dbReference type="NCBI Taxonomy" id="335842"/>
    <lineage>
        <taxon>Eukaryota</taxon>
        <taxon>Fungi</taxon>
        <taxon>Dikarya</taxon>
        <taxon>Ascomycota</taxon>
        <taxon>Pezizomycotina</taxon>
        <taxon>Sordariomycetes</taxon>
        <taxon>Xylariomycetidae</taxon>
        <taxon>Amphisphaeriales</taxon>
        <taxon>Apiosporaceae</taxon>
        <taxon>Apiospora</taxon>
    </lineage>
</organism>
<keyword evidence="2" id="KW-1185">Reference proteome</keyword>
<evidence type="ECO:0000313" key="2">
    <source>
        <dbReference type="Proteomes" id="UP001446871"/>
    </source>
</evidence>
<protein>
    <submittedName>
        <fullName evidence="1">Uncharacterized protein</fullName>
    </submittedName>
</protein>
<accession>A0ABR1WCI3</accession>
<proteinExistence type="predicted"/>
<sequence length="290" mass="31938">MAPGWNDPKGGARHLYKPSQDPATSIELYAVQDRLKKTQETDSQMRATQDAIAVTVKKIDDLVAARANQFDGTLVHGDRYLVEVELLPRATIPYTFHQTSKAWTTMGEVTFVGFSAKRGNFLCARRSGASGTNVNLDDGSTKGIELVALPSMKKESFAALIPSDQMSGDFIKQIKRHYYGPVGLKPPINSNFGSTGEYNQHLKDCLDRGLVPEPYILSPDDHIALSVDTMRIDKLSCLYATWRRLSYDPSKAVLTPLVHHALIKFFEHHAADAPPGLGSHGGGVHRDTLH</sequence>
<name>A0ABR1WCI3_9PEZI</name>
<dbReference type="Proteomes" id="UP001446871">
    <property type="component" value="Unassembled WGS sequence"/>
</dbReference>
<comment type="caution">
    <text evidence="1">The sequence shown here is derived from an EMBL/GenBank/DDBJ whole genome shotgun (WGS) entry which is preliminary data.</text>
</comment>